<protein>
    <submittedName>
        <fullName evidence="1">Uncharacterized protein</fullName>
    </submittedName>
</protein>
<sequence length="90" mass="10510">MQLSINIEDSYLQEQIANYVSIKQIQANDFMVELLKHFFDKNRSVLHYKTQNPQSASTTIDFGLETQDGYKLFEDVKDVKSYAKELRDNA</sequence>
<organism evidence="1">
    <name type="scientific">hydrothermal vent metagenome</name>
    <dbReference type="NCBI Taxonomy" id="652676"/>
    <lineage>
        <taxon>unclassified sequences</taxon>
        <taxon>metagenomes</taxon>
        <taxon>ecological metagenomes</taxon>
    </lineage>
</organism>
<proteinExistence type="predicted"/>
<dbReference type="AlphaFoldDB" id="A0A1W1CQH6"/>
<evidence type="ECO:0000313" key="1">
    <source>
        <dbReference type="EMBL" id="SFV67975.1"/>
    </source>
</evidence>
<dbReference type="EMBL" id="FPHN01000236">
    <property type="protein sequence ID" value="SFV67975.1"/>
    <property type="molecule type" value="Genomic_DNA"/>
</dbReference>
<accession>A0A1W1CQH6</accession>
<gene>
    <name evidence="1" type="ORF">MNB_SV-14-1389</name>
</gene>
<reference evidence="1" key="1">
    <citation type="submission" date="2016-10" db="EMBL/GenBank/DDBJ databases">
        <authorList>
            <person name="de Groot N.N."/>
        </authorList>
    </citation>
    <scope>NUCLEOTIDE SEQUENCE</scope>
</reference>
<name>A0A1W1CQH6_9ZZZZ</name>